<dbReference type="InterPro" id="IPR018958">
    <property type="entry name" value="Knr4/Smi1-like_dom"/>
</dbReference>
<dbReference type="SUPFAM" id="SSF160631">
    <property type="entry name" value="SMI1/KNR4-like"/>
    <property type="match status" value="1"/>
</dbReference>
<dbReference type="Pfam" id="PF09346">
    <property type="entry name" value="SMI1_KNR4"/>
    <property type="match status" value="1"/>
</dbReference>
<dbReference type="PATRIC" id="fig|86662.23.peg.3383"/>
<feature type="domain" description="Knr4/Smi1-like" evidence="1">
    <location>
        <begin position="15"/>
        <end position="125"/>
    </location>
</feature>
<accession>A0A1E8BMQ5</accession>
<dbReference type="RefSeq" id="WP_002110790.1">
    <property type="nucleotide sequence ID" value="NZ_LXLM01000041.1"/>
</dbReference>
<dbReference type="SMART" id="SM00860">
    <property type="entry name" value="SMI1_KNR4"/>
    <property type="match status" value="1"/>
</dbReference>
<sequence length="219" mass="24129">MINLFNIPDLIERSAASDIEIQAVENRMNVTLPNVYKELLRCTNGFSIGGGLLIYGTEHIAERNGVWEIDEYARGYVSIGDDGGGNVFLMAQHAEEKEVVVIDSGDMNPSHATVITADFKKWVNSGCVSEIEQKTINNSSDICNIVLVKTPNEGLKDLIRIKNVLGIEIPAADLLKGSKNLPYILVERFPYGKAKKLIEKLGTSDTVLSIESIENNSQY</sequence>
<dbReference type="Proteomes" id="UP000175835">
    <property type="component" value="Unassembled WGS sequence"/>
</dbReference>
<reference evidence="2 3" key="1">
    <citation type="submission" date="2016-05" db="EMBL/GenBank/DDBJ databases">
        <title>Bacillus thuringiensis and Bacillus weihenstephanensis as novel biocontrol agents of wilt causing Verticillium species.</title>
        <authorList>
            <person name="Hollensteiner J."/>
            <person name="Wemheuer F."/>
            <person name="Harting R."/>
            <person name="Kolarzyk A."/>
            <person name="Diaz-Valerio S."/>
            <person name="Poehlein A."/>
            <person name="Brzuszkiewicz E."/>
            <person name="Nesemann K."/>
            <person name="Braus-Stromeyer S."/>
            <person name="Braus G."/>
            <person name="Daniel R."/>
            <person name="Liesegang H."/>
        </authorList>
    </citation>
    <scope>NUCLEOTIDE SEQUENCE [LARGE SCALE GENOMIC DNA]</scope>
    <source>
        <strain evidence="2 3">GOE11</strain>
    </source>
</reference>
<comment type="caution">
    <text evidence="2">The sequence shown here is derived from an EMBL/GenBank/DDBJ whole genome shotgun (WGS) entry which is preliminary data.</text>
</comment>
<evidence type="ECO:0000313" key="2">
    <source>
        <dbReference type="EMBL" id="OFD92522.1"/>
    </source>
</evidence>
<organism evidence="2 3">
    <name type="scientific">Bacillus mycoides</name>
    <dbReference type="NCBI Taxonomy" id="1405"/>
    <lineage>
        <taxon>Bacteria</taxon>
        <taxon>Bacillati</taxon>
        <taxon>Bacillota</taxon>
        <taxon>Bacilli</taxon>
        <taxon>Bacillales</taxon>
        <taxon>Bacillaceae</taxon>
        <taxon>Bacillus</taxon>
        <taxon>Bacillus cereus group</taxon>
    </lineage>
</organism>
<evidence type="ECO:0000259" key="1">
    <source>
        <dbReference type="SMART" id="SM00860"/>
    </source>
</evidence>
<dbReference type="InterPro" id="IPR037883">
    <property type="entry name" value="Knr4/Smi1-like_sf"/>
</dbReference>
<name>A0A1E8BMQ5_BACMY</name>
<dbReference type="Gene3D" id="3.40.1580.10">
    <property type="entry name" value="SMI1/KNR4-like"/>
    <property type="match status" value="1"/>
</dbReference>
<dbReference type="AlphaFoldDB" id="A0A1E8BMQ5"/>
<evidence type="ECO:0000313" key="3">
    <source>
        <dbReference type="Proteomes" id="UP000175835"/>
    </source>
</evidence>
<gene>
    <name evidence="2" type="ORF">BWGOE11_32660</name>
</gene>
<proteinExistence type="predicted"/>
<dbReference type="EMBL" id="LXLX01000034">
    <property type="protein sequence ID" value="OFD92522.1"/>
    <property type="molecule type" value="Genomic_DNA"/>
</dbReference>
<protein>
    <recommendedName>
        <fullName evidence="1">Knr4/Smi1-like domain-containing protein</fullName>
    </recommendedName>
</protein>